<evidence type="ECO:0000313" key="3">
    <source>
        <dbReference type="Proteomes" id="UP000499080"/>
    </source>
</evidence>
<comment type="caution">
    <text evidence="2">The sequence shown here is derived from an EMBL/GenBank/DDBJ whole genome shotgun (WGS) entry which is preliminary data.</text>
</comment>
<dbReference type="Proteomes" id="UP000499080">
    <property type="component" value="Unassembled WGS sequence"/>
</dbReference>
<proteinExistence type="predicted"/>
<evidence type="ECO:0000256" key="1">
    <source>
        <dbReference type="SAM" id="MobiDB-lite"/>
    </source>
</evidence>
<keyword evidence="3" id="KW-1185">Reference proteome</keyword>
<sequence>MEGLKERTPKKTHREKPYRLPKHANDVWTEKYSFWREIQFVWPPRDPNVKRPVAVVCPVRQVPSWEAATSSERQQETTNEEVSAQAGPWSGIETGISAMKENNVVWGQKKIMLWEQQRFP</sequence>
<reference evidence="2 3" key="1">
    <citation type="journal article" date="2019" name="Sci. Rep.">
        <title>Orb-weaving spider Araneus ventricosus genome elucidates the spidroin gene catalogue.</title>
        <authorList>
            <person name="Kono N."/>
            <person name="Nakamura H."/>
            <person name="Ohtoshi R."/>
            <person name="Moran D.A.P."/>
            <person name="Shinohara A."/>
            <person name="Yoshida Y."/>
            <person name="Fujiwara M."/>
            <person name="Mori M."/>
            <person name="Tomita M."/>
            <person name="Arakawa K."/>
        </authorList>
    </citation>
    <scope>NUCLEOTIDE SEQUENCE [LARGE SCALE GENOMIC DNA]</scope>
</reference>
<protein>
    <submittedName>
        <fullName evidence="2">Uncharacterized protein</fullName>
    </submittedName>
</protein>
<feature type="region of interest" description="Disordered" evidence="1">
    <location>
        <begin position="65"/>
        <end position="94"/>
    </location>
</feature>
<dbReference type="EMBL" id="BGPR01250249">
    <property type="protein sequence ID" value="GBM39831.1"/>
    <property type="molecule type" value="Genomic_DNA"/>
</dbReference>
<evidence type="ECO:0000313" key="2">
    <source>
        <dbReference type="EMBL" id="GBM39831.1"/>
    </source>
</evidence>
<gene>
    <name evidence="2" type="ORF">AVEN_113639_1</name>
</gene>
<accession>A0A4Y2FF34</accession>
<feature type="compositionally biased region" description="Polar residues" evidence="1">
    <location>
        <begin position="67"/>
        <end position="82"/>
    </location>
</feature>
<name>A0A4Y2FF34_ARAVE</name>
<organism evidence="2 3">
    <name type="scientific">Araneus ventricosus</name>
    <name type="common">Orbweaver spider</name>
    <name type="synonym">Epeira ventricosa</name>
    <dbReference type="NCBI Taxonomy" id="182803"/>
    <lineage>
        <taxon>Eukaryota</taxon>
        <taxon>Metazoa</taxon>
        <taxon>Ecdysozoa</taxon>
        <taxon>Arthropoda</taxon>
        <taxon>Chelicerata</taxon>
        <taxon>Arachnida</taxon>
        <taxon>Araneae</taxon>
        <taxon>Araneomorphae</taxon>
        <taxon>Entelegynae</taxon>
        <taxon>Araneoidea</taxon>
        <taxon>Araneidae</taxon>
        <taxon>Araneus</taxon>
    </lineage>
</organism>
<dbReference type="AlphaFoldDB" id="A0A4Y2FF34"/>